<organism evidence="1 2">
    <name type="scientific">Candidatus Accumulibacter meliphilus</name>
    <dbReference type="NCBI Taxonomy" id="2211374"/>
    <lineage>
        <taxon>Bacteria</taxon>
        <taxon>Pseudomonadati</taxon>
        <taxon>Pseudomonadota</taxon>
        <taxon>Betaproteobacteria</taxon>
        <taxon>Candidatus Accumulibacter</taxon>
    </lineage>
</organism>
<evidence type="ECO:0000313" key="1">
    <source>
        <dbReference type="EMBL" id="RDE50671.1"/>
    </source>
</evidence>
<sequence length="95" mass="10185">MIGSCNIISLPDRLRRHQFALGRKYALTISASSRQTAMQEKLAGVGQLLPVAISTQPSFERLFRSVTCQMLYASSSVITAGGVLGKLGLLAACRT</sequence>
<name>A0A369XKL7_9PROT</name>
<comment type="caution">
    <text evidence="1">The sequence shown here is derived from an EMBL/GenBank/DDBJ whole genome shotgun (WGS) entry which is preliminary data.</text>
</comment>
<gene>
    <name evidence="1" type="ORF">DVS81_10085</name>
</gene>
<protein>
    <submittedName>
        <fullName evidence="1">Uncharacterized protein</fullName>
    </submittedName>
</protein>
<accession>A0A369XKL7</accession>
<reference evidence="1 2" key="1">
    <citation type="submission" date="2018-05" db="EMBL/GenBank/DDBJ databases">
        <title>Integrated omic analyses show evidence that a Ca. Accumulibacter phosphatis strain performs denitrification under micro-aerobic conditions.</title>
        <authorList>
            <person name="Camejo P.Y."/>
            <person name="Katherine M.D."/>
            <person name="Daniel N.R."/>
        </authorList>
    </citation>
    <scope>NUCLEOTIDE SEQUENCE [LARGE SCALE GENOMIC DNA]</scope>
    <source>
        <strain evidence="1">UW-LDO-IC</strain>
    </source>
</reference>
<dbReference type="Proteomes" id="UP000253831">
    <property type="component" value="Unassembled WGS sequence"/>
</dbReference>
<dbReference type="AlphaFoldDB" id="A0A369XKL7"/>
<proteinExistence type="predicted"/>
<evidence type="ECO:0000313" key="2">
    <source>
        <dbReference type="Proteomes" id="UP000253831"/>
    </source>
</evidence>
<dbReference type="EMBL" id="QPGA01000016">
    <property type="protein sequence ID" value="RDE50671.1"/>
    <property type="molecule type" value="Genomic_DNA"/>
</dbReference>